<dbReference type="PROSITE" id="PS51257">
    <property type="entry name" value="PROKAR_LIPOPROTEIN"/>
    <property type="match status" value="1"/>
</dbReference>
<keyword evidence="2 3" id="KW-0378">Hydrolase</keyword>
<feature type="domain" description="Carboxylesterase type B" evidence="5">
    <location>
        <begin position="408"/>
        <end position="496"/>
    </location>
</feature>
<dbReference type="KEGG" id="acab:QRX50_47010"/>
<name>A0A9Y2MRT1_9PSEU</name>
<organism evidence="6 7">
    <name type="scientific">Amycolatopsis carbonis</name>
    <dbReference type="NCBI Taxonomy" id="715471"/>
    <lineage>
        <taxon>Bacteria</taxon>
        <taxon>Bacillati</taxon>
        <taxon>Actinomycetota</taxon>
        <taxon>Actinomycetes</taxon>
        <taxon>Pseudonocardiales</taxon>
        <taxon>Pseudonocardiaceae</taxon>
        <taxon>Amycolatopsis</taxon>
    </lineage>
</organism>
<feature type="chain" id="PRO_5041015337" description="Carboxylic ester hydrolase" evidence="3">
    <location>
        <begin position="21"/>
        <end position="526"/>
    </location>
</feature>
<sequence>MRKVLTIVAAAALLAAGCSAGGSGASSPDSGLEVHTASGTLKGTENGAVHQFQGVPYAQPPVGALRWATPRPPQPRQGTRAADKPGNRCLQAAGSPGGQPSLNEDCLYLNVTTPAKSGTSRPVMVWLHGGDGTGAGADYDPARLVDQGGVVVVTVNYRIGAMGNFALPQLGDNASFGTQDQLEALRWVKQNAAAFGGDAGNVTVFGESSGAFATCALLSAPQAKGLIERAIMESSSCPAYFAKNALATGLGRHTLFTPLKDAQAAGTTAVAKFGCGKDPDVLGCLRAGEAVARRRLHRGVHRDALWHVRAARLAGNVDARRPDAADPRAVRLQPRRAAPLRRRHDGRRDEVRPADVPGFARGHLRRGLRGEDRRRLPRRAPGPSPRRCPGRPPPRTTAGAARPAADAETLASAGRPVYTYFFADENAPPIPGYAVPPGFPLGAAHGLEMGYLFWEAKGNAAQQQLSRTMIGYWTNFARTGDPNGAGLPTWPRFSEGARVQRFAPDQVGPIDPQTQSKCSLWRQVGV</sequence>
<dbReference type="GO" id="GO:0016787">
    <property type="term" value="F:hydrolase activity"/>
    <property type="evidence" value="ECO:0007669"/>
    <property type="project" value="UniProtKB-KW"/>
</dbReference>
<dbReference type="SUPFAM" id="SSF53474">
    <property type="entry name" value="alpha/beta-Hydrolases"/>
    <property type="match status" value="1"/>
</dbReference>
<dbReference type="InterPro" id="IPR019826">
    <property type="entry name" value="Carboxylesterase_B_AS"/>
</dbReference>
<dbReference type="Pfam" id="PF00135">
    <property type="entry name" value="COesterase"/>
    <property type="match status" value="2"/>
</dbReference>
<dbReference type="InterPro" id="IPR029058">
    <property type="entry name" value="AB_hydrolase_fold"/>
</dbReference>
<dbReference type="EMBL" id="CP127294">
    <property type="protein sequence ID" value="WIX78805.1"/>
    <property type="molecule type" value="Genomic_DNA"/>
</dbReference>
<evidence type="ECO:0000256" key="3">
    <source>
        <dbReference type="RuleBase" id="RU361235"/>
    </source>
</evidence>
<dbReference type="PROSITE" id="PS00122">
    <property type="entry name" value="CARBOXYLESTERASE_B_1"/>
    <property type="match status" value="1"/>
</dbReference>
<evidence type="ECO:0000313" key="6">
    <source>
        <dbReference type="EMBL" id="WIX78805.1"/>
    </source>
</evidence>
<comment type="similarity">
    <text evidence="1 3">Belongs to the type-B carboxylesterase/lipase family.</text>
</comment>
<dbReference type="InterPro" id="IPR002018">
    <property type="entry name" value="CarbesteraseB"/>
</dbReference>
<evidence type="ECO:0000256" key="4">
    <source>
        <dbReference type="SAM" id="MobiDB-lite"/>
    </source>
</evidence>
<accession>A0A9Y2MRT1</accession>
<keyword evidence="3" id="KW-0732">Signal</keyword>
<evidence type="ECO:0000256" key="2">
    <source>
        <dbReference type="ARBA" id="ARBA00022801"/>
    </source>
</evidence>
<keyword evidence="7" id="KW-1185">Reference proteome</keyword>
<feature type="compositionally biased region" description="Pro residues" evidence="4">
    <location>
        <begin position="380"/>
        <end position="395"/>
    </location>
</feature>
<proteinExistence type="inferred from homology"/>
<feature type="compositionally biased region" description="Basic and acidic residues" evidence="4">
    <location>
        <begin position="319"/>
        <end position="329"/>
    </location>
</feature>
<dbReference type="EC" id="3.1.1.-" evidence="3"/>
<dbReference type="Gene3D" id="3.40.50.1820">
    <property type="entry name" value="alpha/beta hydrolase"/>
    <property type="match status" value="2"/>
</dbReference>
<feature type="domain" description="Carboxylesterase type B" evidence="5">
    <location>
        <begin position="33"/>
        <end position="242"/>
    </location>
</feature>
<gene>
    <name evidence="6" type="ORF">QRX50_47010</name>
</gene>
<dbReference type="AlphaFoldDB" id="A0A9Y2MRT1"/>
<feature type="signal peptide" evidence="3">
    <location>
        <begin position="1"/>
        <end position="20"/>
    </location>
</feature>
<dbReference type="InterPro" id="IPR050309">
    <property type="entry name" value="Type-B_Carboxylest/Lipase"/>
</dbReference>
<dbReference type="RefSeq" id="WP_285969507.1">
    <property type="nucleotide sequence ID" value="NZ_CP127294.1"/>
</dbReference>
<dbReference type="Proteomes" id="UP001236014">
    <property type="component" value="Chromosome"/>
</dbReference>
<protein>
    <recommendedName>
        <fullName evidence="3">Carboxylic ester hydrolase</fullName>
        <ecNumber evidence="3">3.1.1.-</ecNumber>
    </recommendedName>
</protein>
<evidence type="ECO:0000256" key="1">
    <source>
        <dbReference type="ARBA" id="ARBA00005964"/>
    </source>
</evidence>
<feature type="region of interest" description="Disordered" evidence="4">
    <location>
        <begin position="319"/>
        <end position="408"/>
    </location>
</feature>
<evidence type="ECO:0000313" key="7">
    <source>
        <dbReference type="Proteomes" id="UP001236014"/>
    </source>
</evidence>
<evidence type="ECO:0000259" key="5">
    <source>
        <dbReference type="Pfam" id="PF00135"/>
    </source>
</evidence>
<reference evidence="6 7" key="1">
    <citation type="submission" date="2023-06" db="EMBL/GenBank/DDBJ databases">
        <authorList>
            <person name="Oyuntsetseg B."/>
            <person name="Kim S.B."/>
        </authorList>
    </citation>
    <scope>NUCLEOTIDE SEQUENCE [LARGE SCALE GENOMIC DNA]</scope>
    <source>
        <strain evidence="6 7">2-15</strain>
    </source>
</reference>
<dbReference type="PANTHER" id="PTHR11559">
    <property type="entry name" value="CARBOXYLESTERASE"/>
    <property type="match status" value="1"/>
</dbReference>
<feature type="region of interest" description="Disordered" evidence="4">
    <location>
        <begin position="62"/>
        <end position="98"/>
    </location>
</feature>